<keyword evidence="2" id="KW-0677">Repeat</keyword>
<dbReference type="STRING" id="52586.A0A0B1P1Y1"/>
<evidence type="ECO:0000313" key="3">
    <source>
        <dbReference type="EMBL" id="KHJ32667.1"/>
    </source>
</evidence>
<gene>
    <name evidence="3" type="ORF">EV44_g5901</name>
</gene>
<dbReference type="Proteomes" id="UP000030854">
    <property type="component" value="Unassembled WGS sequence"/>
</dbReference>
<dbReference type="InterPro" id="IPR036322">
    <property type="entry name" value="WD40_repeat_dom_sf"/>
</dbReference>
<evidence type="ECO:0000256" key="1">
    <source>
        <dbReference type="ARBA" id="ARBA00022574"/>
    </source>
</evidence>
<dbReference type="OMA" id="PLGCEYV"/>
<dbReference type="InterPro" id="IPR001680">
    <property type="entry name" value="WD40_rpt"/>
</dbReference>
<dbReference type="PANTHER" id="PTHR22889">
    <property type="entry name" value="WD REPEAT-CONTAINING PROTEIN 89"/>
    <property type="match status" value="1"/>
</dbReference>
<dbReference type="EMBL" id="JNVN01001899">
    <property type="protein sequence ID" value="KHJ32667.1"/>
    <property type="molecule type" value="Genomic_DNA"/>
</dbReference>
<keyword evidence="4" id="KW-1185">Reference proteome</keyword>
<dbReference type="Gene3D" id="2.130.10.10">
    <property type="entry name" value="YVTN repeat-like/Quinoprotein amine dehydrogenase"/>
    <property type="match status" value="1"/>
</dbReference>
<reference evidence="3 4" key="1">
    <citation type="journal article" date="2014" name="BMC Genomics">
        <title>Adaptive genomic structural variation in the grape powdery mildew pathogen, Erysiphe necator.</title>
        <authorList>
            <person name="Jones L."/>
            <person name="Riaz S."/>
            <person name="Morales-Cruz A."/>
            <person name="Amrine K.C."/>
            <person name="McGuire B."/>
            <person name="Gubler W.D."/>
            <person name="Walker M.A."/>
            <person name="Cantu D."/>
        </authorList>
    </citation>
    <scope>NUCLEOTIDE SEQUENCE [LARGE SCALE GENOMIC DNA]</scope>
    <source>
        <strain evidence="4">c</strain>
    </source>
</reference>
<evidence type="ECO:0000313" key="4">
    <source>
        <dbReference type="Proteomes" id="UP000030854"/>
    </source>
</evidence>
<dbReference type="PANTHER" id="PTHR22889:SF0">
    <property type="entry name" value="WD REPEAT-CONTAINING PROTEIN 89"/>
    <property type="match status" value="1"/>
</dbReference>
<dbReference type="SMART" id="SM00320">
    <property type="entry name" value="WD40"/>
    <property type="match status" value="4"/>
</dbReference>
<protein>
    <submittedName>
        <fullName evidence="3">Putative e3 ubiquitin-protein ligase</fullName>
    </submittedName>
</protein>
<sequence length="331" mass="36908">MHSLFAKDIFRISTPENTFIYDIFRLSKSLAVLSSDDALRLLDPYALCTESRKISNVGANVTCCTSLDTNNLVAVAGSNGEVRIWDMRSSNLRGSVKTDDFVPIVSMASCSQYVLACGSELINHEASIFLWDLRRIGAPPLLQFNQSHSDDITDLKFHPMSPNILLSGSTDGLINTFNTNITAEEEALYQTFNHGASIHHCNFLNDFDIFALSHDEKFSIYKMLTNLEDESAEREEVHFGDLRGVLGGEYVADVQRRPGGEAVVGIGSHSRIKFDLVQLKGDPKWTFAPDERITLDRAHGSDVVRSFCYFDEHRIIFTGGEDGKVKAWKGD</sequence>
<evidence type="ECO:0000256" key="2">
    <source>
        <dbReference type="ARBA" id="ARBA00022737"/>
    </source>
</evidence>
<dbReference type="AlphaFoldDB" id="A0A0B1P1Y1"/>
<dbReference type="HOGENOM" id="CLU_037323_3_0_1"/>
<dbReference type="Pfam" id="PF00400">
    <property type="entry name" value="WD40"/>
    <property type="match status" value="3"/>
</dbReference>
<organism evidence="3 4">
    <name type="scientific">Uncinula necator</name>
    <name type="common">Grape powdery mildew</name>
    <dbReference type="NCBI Taxonomy" id="52586"/>
    <lineage>
        <taxon>Eukaryota</taxon>
        <taxon>Fungi</taxon>
        <taxon>Dikarya</taxon>
        <taxon>Ascomycota</taxon>
        <taxon>Pezizomycotina</taxon>
        <taxon>Leotiomycetes</taxon>
        <taxon>Erysiphales</taxon>
        <taxon>Erysiphaceae</taxon>
        <taxon>Erysiphe</taxon>
    </lineage>
</organism>
<accession>A0A0B1P1Y1</accession>
<keyword evidence="1" id="KW-0853">WD repeat</keyword>
<dbReference type="SUPFAM" id="SSF50978">
    <property type="entry name" value="WD40 repeat-like"/>
    <property type="match status" value="1"/>
</dbReference>
<dbReference type="InterPro" id="IPR039328">
    <property type="entry name" value="WDR89"/>
</dbReference>
<dbReference type="InterPro" id="IPR015943">
    <property type="entry name" value="WD40/YVTN_repeat-like_dom_sf"/>
</dbReference>
<comment type="caution">
    <text evidence="3">The sequence shown here is derived from an EMBL/GenBank/DDBJ whole genome shotgun (WGS) entry which is preliminary data.</text>
</comment>
<name>A0A0B1P1Y1_UNCNE</name>
<proteinExistence type="predicted"/>